<comment type="caution">
    <text evidence="1">The sequence shown here is derived from an EMBL/GenBank/DDBJ whole genome shotgun (WGS) entry which is preliminary data.</text>
</comment>
<accession>B7CCU5</accession>
<reference evidence="1 2" key="2">
    <citation type="submission" date="2008-11" db="EMBL/GenBank/DDBJ databases">
        <title>Draft genome sequence of Eubacterium biforme (DSM 3989).</title>
        <authorList>
            <person name="Sudarsanam P."/>
            <person name="Ley R."/>
            <person name="Guruge J."/>
            <person name="Turnbaugh P.J."/>
            <person name="Mahowald M."/>
            <person name="Liep D."/>
            <person name="Gordon J."/>
        </authorList>
    </citation>
    <scope>NUCLEOTIDE SEQUENCE [LARGE SCALE GENOMIC DNA]</scope>
    <source>
        <strain evidence="1 2">DSM 3989</strain>
    </source>
</reference>
<dbReference type="OrthoDB" id="9795776at2"/>
<dbReference type="STRING" id="518637.EUBIFOR_02023"/>
<dbReference type="RefSeq" id="WP_003865807.1">
    <property type="nucleotide sequence ID" value="NZ_DS996846.1"/>
</dbReference>
<dbReference type="eggNOG" id="COG0732">
    <property type="taxonomic scope" value="Bacteria"/>
</dbReference>
<dbReference type="AlphaFoldDB" id="B7CCU5"/>
<dbReference type="Proteomes" id="UP000004315">
    <property type="component" value="Unassembled WGS sequence"/>
</dbReference>
<proteinExistence type="predicted"/>
<evidence type="ECO:0000313" key="1">
    <source>
        <dbReference type="EMBL" id="EEC89426.1"/>
    </source>
</evidence>
<organism evidence="1 2">
    <name type="scientific">Holdemanella biformis DSM 3989</name>
    <dbReference type="NCBI Taxonomy" id="518637"/>
    <lineage>
        <taxon>Bacteria</taxon>
        <taxon>Bacillati</taxon>
        <taxon>Bacillota</taxon>
        <taxon>Erysipelotrichia</taxon>
        <taxon>Erysipelotrichales</taxon>
        <taxon>Erysipelotrichaceae</taxon>
        <taxon>Holdemanella</taxon>
    </lineage>
</organism>
<evidence type="ECO:0000313" key="2">
    <source>
        <dbReference type="Proteomes" id="UP000004315"/>
    </source>
</evidence>
<reference evidence="1 2" key="1">
    <citation type="submission" date="2008-10" db="EMBL/GenBank/DDBJ databases">
        <authorList>
            <person name="Fulton L."/>
            <person name="Clifton S."/>
            <person name="Fulton B."/>
            <person name="Xu J."/>
            <person name="Minx P."/>
            <person name="Pepin K.H."/>
            <person name="Johnson M."/>
            <person name="Bhonagiri V."/>
            <person name="Nash W.E."/>
            <person name="Mardis E.R."/>
            <person name="Wilson R.K."/>
        </authorList>
    </citation>
    <scope>NUCLEOTIDE SEQUENCE [LARGE SCALE GENOMIC DNA]</scope>
    <source>
        <strain evidence="1 2">DSM 3989</strain>
    </source>
</reference>
<name>B7CCU5_9FIRM</name>
<sequence>MHLADGKFNAYQRTYVLTDFLTDRQFLNVSIGNELPSKIQEEVRESGIPYIILNMLTDLIIPFPSQIKLVQKSRTNI</sequence>
<dbReference type="EMBL" id="ABYT01000106">
    <property type="protein sequence ID" value="EEC89426.1"/>
    <property type="molecule type" value="Genomic_DNA"/>
</dbReference>
<gene>
    <name evidence="1" type="ORF">EUBIFOR_02023</name>
</gene>
<protein>
    <submittedName>
        <fullName evidence="1">Uncharacterized protein</fullName>
    </submittedName>
</protein>
<dbReference type="SUPFAM" id="SSF116734">
    <property type="entry name" value="DNA methylase specificity domain"/>
    <property type="match status" value="1"/>
</dbReference>
<keyword evidence="2" id="KW-1185">Reference proteome</keyword>
<dbReference type="HOGENOM" id="CLU_2633266_0_0_9"/>